<evidence type="ECO:0000256" key="12">
    <source>
        <dbReference type="ARBA" id="ARBA00023136"/>
    </source>
</evidence>
<protein>
    <recommendedName>
        <fullName evidence="22">Canalicular multispecific organic anion transporter 1</fullName>
    </recommendedName>
</protein>
<dbReference type="InterPro" id="IPR017871">
    <property type="entry name" value="ABC_transporter-like_CS"/>
</dbReference>
<feature type="transmembrane region" description="Helical" evidence="17">
    <location>
        <begin position="107"/>
        <end position="124"/>
    </location>
</feature>
<dbReference type="Pfam" id="PF24357">
    <property type="entry name" value="TMD0_ABC"/>
    <property type="match status" value="1"/>
</dbReference>
<evidence type="ECO:0000256" key="3">
    <source>
        <dbReference type="ARBA" id="ARBA00022448"/>
    </source>
</evidence>
<proteinExistence type="inferred from homology"/>
<keyword evidence="6" id="KW-0677">Repeat</keyword>
<dbReference type="InterPro" id="IPR050173">
    <property type="entry name" value="ABC_transporter_C-like"/>
</dbReference>
<evidence type="ECO:0000256" key="9">
    <source>
        <dbReference type="ARBA" id="ARBA00022967"/>
    </source>
</evidence>
<feature type="region of interest" description="Disordered" evidence="16">
    <location>
        <begin position="959"/>
        <end position="998"/>
    </location>
</feature>
<dbReference type="PROSITE" id="PS50929">
    <property type="entry name" value="ABC_TM1F"/>
    <property type="match status" value="2"/>
</dbReference>
<feature type="domain" description="ABC transmembrane type-1" evidence="19">
    <location>
        <begin position="375"/>
        <end position="655"/>
    </location>
</feature>
<dbReference type="InterPro" id="IPR036640">
    <property type="entry name" value="ABC1_TM_sf"/>
</dbReference>
<evidence type="ECO:0000256" key="4">
    <source>
        <dbReference type="ARBA" id="ARBA00022475"/>
    </source>
</evidence>
<dbReference type="SUPFAM" id="SSF52540">
    <property type="entry name" value="P-loop containing nucleoside triphosphate hydrolases"/>
    <property type="match status" value="2"/>
</dbReference>
<dbReference type="GO" id="GO:0016324">
    <property type="term" value="C:apical plasma membrane"/>
    <property type="evidence" value="ECO:0007669"/>
    <property type="project" value="TreeGrafter"/>
</dbReference>
<evidence type="ECO:0000256" key="13">
    <source>
        <dbReference type="ARBA" id="ARBA00034018"/>
    </source>
</evidence>
<evidence type="ECO:0000256" key="8">
    <source>
        <dbReference type="ARBA" id="ARBA00022840"/>
    </source>
</evidence>
<dbReference type="CDD" id="cd03244">
    <property type="entry name" value="ABCC_MRP_domain2"/>
    <property type="match status" value="1"/>
</dbReference>
<dbReference type="GO" id="GO:0008559">
    <property type="term" value="F:ABC-type xenobiotic transporter activity"/>
    <property type="evidence" value="ECO:0007669"/>
    <property type="project" value="UniProtKB-EC"/>
</dbReference>
<dbReference type="InterPro" id="IPR003593">
    <property type="entry name" value="AAA+_ATPase"/>
</dbReference>
<dbReference type="InterPro" id="IPR003439">
    <property type="entry name" value="ABC_transporter-like_ATP-bd"/>
</dbReference>
<keyword evidence="5 17" id="KW-0812">Transmembrane</keyword>
<organism evidence="20 21">
    <name type="scientific">Cyprinus carpio</name>
    <name type="common">Common carp</name>
    <dbReference type="NCBI Taxonomy" id="7962"/>
    <lineage>
        <taxon>Eukaryota</taxon>
        <taxon>Metazoa</taxon>
        <taxon>Chordata</taxon>
        <taxon>Craniata</taxon>
        <taxon>Vertebrata</taxon>
        <taxon>Euteleostomi</taxon>
        <taxon>Actinopterygii</taxon>
        <taxon>Neopterygii</taxon>
        <taxon>Teleostei</taxon>
        <taxon>Ostariophysi</taxon>
        <taxon>Cypriniformes</taxon>
        <taxon>Cyprinidae</taxon>
        <taxon>Cyprininae</taxon>
        <taxon>Cyprinus</taxon>
    </lineage>
</organism>
<feature type="transmembrane region" description="Helical" evidence="17">
    <location>
        <begin position="207"/>
        <end position="230"/>
    </location>
</feature>
<dbReference type="InterPro" id="IPR011527">
    <property type="entry name" value="ABC1_TM_dom"/>
</dbReference>
<reference evidence="20" key="1">
    <citation type="submission" date="2025-08" db="UniProtKB">
        <authorList>
            <consortium name="Ensembl"/>
        </authorList>
    </citation>
    <scope>IDENTIFICATION</scope>
</reference>
<comment type="catalytic activity">
    <reaction evidence="15">
        <text>17beta-estradiol 17-O-(beta-D-glucuronate)(in) + ATP + H2O = 17beta-estradiol 17-O-(beta-D-glucuronate)(out) + ADP + phosphate + H(+)</text>
        <dbReference type="Rhea" id="RHEA:60128"/>
        <dbReference type="ChEBI" id="CHEBI:15377"/>
        <dbReference type="ChEBI" id="CHEBI:15378"/>
        <dbReference type="ChEBI" id="CHEBI:30616"/>
        <dbReference type="ChEBI" id="CHEBI:43474"/>
        <dbReference type="ChEBI" id="CHEBI:82961"/>
        <dbReference type="ChEBI" id="CHEBI:456216"/>
    </reaction>
    <physiologicalReaction direction="left-to-right" evidence="15">
        <dbReference type="Rhea" id="RHEA:60129"/>
    </physiologicalReaction>
</comment>
<feature type="transmembrane region" description="Helical" evidence="17">
    <location>
        <begin position="411"/>
        <end position="432"/>
    </location>
</feature>
<feature type="transmembrane region" description="Helical" evidence="17">
    <location>
        <begin position="638"/>
        <end position="658"/>
    </location>
</feature>
<feature type="domain" description="ABC transporter" evidence="18">
    <location>
        <begin position="1348"/>
        <end position="1582"/>
    </location>
</feature>
<feature type="transmembrane region" description="Helical" evidence="17">
    <location>
        <begin position="1018"/>
        <end position="1036"/>
    </location>
</feature>
<feature type="transmembrane region" description="Helical" evidence="17">
    <location>
        <begin position="1261"/>
        <end position="1278"/>
    </location>
</feature>
<evidence type="ECO:0000256" key="14">
    <source>
        <dbReference type="ARBA" id="ARBA00047523"/>
    </source>
</evidence>
<feature type="transmembrane region" description="Helical" evidence="17">
    <location>
        <begin position="1170"/>
        <end position="1190"/>
    </location>
</feature>
<dbReference type="Pfam" id="PF00664">
    <property type="entry name" value="ABC_membrane"/>
    <property type="match status" value="2"/>
</dbReference>
<dbReference type="SUPFAM" id="SSF90123">
    <property type="entry name" value="ABC transporter transmembrane region"/>
    <property type="match status" value="2"/>
</dbReference>
<feature type="transmembrane region" description="Helical" evidence="17">
    <location>
        <begin position="176"/>
        <end position="195"/>
    </location>
</feature>
<dbReference type="InterPro" id="IPR005292">
    <property type="entry name" value="MRP"/>
</dbReference>
<dbReference type="PANTHER" id="PTHR24223:SF176">
    <property type="entry name" value="ATP-BINDING CASSETTE SUB-FAMILY C MEMBER 2"/>
    <property type="match status" value="1"/>
</dbReference>
<feature type="compositionally biased region" description="Basic residues" evidence="16">
    <location>
        <begin position="966"/>
        <end position="983"/>
    </location>
</feature>
<evidence type="ECO:0000313" key="21">
    <source>
        <dbReference type="Proteomes" id="UP000694700"/>
    </source>
</evidence>
<comment type="similarity">
    <text evidence="2">Belongs to the ABC transporter superfamily. ABCC family. Conjugate transporter (TC 3.A.1.208) subfamily.</text>
</comment>
<name>A0A8C1Z2V3_CYPCA</name>
<dbReference type="Gene3D" id="3.40.50.300">
    <property type="entry name" value="P-loop containing nucleotide triphosphate hydrolases"/>
    <property type="match status" value="2"/>
</dbReference>
<comment type="subcellular location">
    <subcellularLocation>
        <location evidence="1">Cell membrane</location>
        <topology evidence="1">Multi-pass membrane protein</topology>
    </subcellularLocation>
</comment>
<feature type="transmembrane region" description="Helical" evidence="17">
    <location>
        <begin position="69"/>
        <end position="87"/>
    </location>
</feature>
<sequence length="1601" mass="179151">MEFASWHISTLANSYGVFFITELDMQYDLLPIFIQSSSPRVCVCVCVCQNASYLQRPDPDLPICVEQTVLVWFPLAFLWLCAPWHFANLCKKSAKAPLSKLHICKQVVAGLLLLTAIAELALTLGEDYGPSSDSTAQKHPAVLYTNPVLFAVSWMVVMLCQECVRRRPRCVDSGSLFVFWLLQVLCAVFQFQTLLRDALNKEEITDLPRFCLFYISYGLQLIALVLSAIADVSPEVKRISQTNPEAKATFLSRITFNWFNSMVIKGFKRPLVQEDMWDLNEKDSTQAFCQGFEEVMAKELIKARCSLQKKQNKRKTKSDHQNGLAKGVSQDVLVMEETGKKKEKKKKKKDSESEYPNSWLVPTIAKTSKAVLLESAFLKLIQDLLSFASPQLLKLMISFTQDKSSHAWTGYLYAVLLLVVAFLQSVILQQYFQRCFILGMKVRTSLMAAVYKKALVVSNDSRKESTAGEIVNLMSADAQRFNDVTNFIHLLWSCPLQIILAIAFLWIELGPSVLAGLLVMVLMVPINGWLATKSRGFQMENMKFKDKRMKIINDILNGIKVLKYYAWESSFEAQVQEIREKELKVKRKFAYLSSVSTFIFSCAPAIVSLATFAVFVSVSPDNILDAEKAFTSISLFNILRFPLAMLPQLISIMVQTAVSKKRLEKFLSGDDLDTMAITRDDSHSAAVSMTDGTYAWERDTEPVLKNVSLDIKPGRLVAVVGAVGSGKTSLISALLGELHSLKGHINIKGSVAFVPQQAWIQNATVMDNILFGSYLDEERYRSVVDACALGPDLDLLPGRDQTEIGEKGINLSGGQKQRVSLARAVYSSADVYLLDDPLSAVDSHVGKHLFERVIGPTGLLKDKTRILVTHGISFLPYVDEIVVLVNGVVSEVGSYDGLRASKGAFSEFLETYGKEESSNANANKASAQESDFEQIEMLPEGLEPQADGCPEDIVSSTLKRENSLRHSQRHSKQNGSMRLRKNSSVRSKKDSGDKKGQRLIEKETMETGRVKFSVYLQYLRSMGWCFITWSFLFYFIQNVAFIGQNLWLSDWTEDSVEYFNTTYPNHIRDMRIGVFGALGLAQGFLVFLGTILLADGSISASRTLHTSLLSNILKVPMVFFDTTPSGRIVNRFAKDIFTVDEIIPMSFRSCILCLLGVLGTLFVICLATPIFTAVVVPMAVIYCFVQRFYVATSRQLRRLDSVSRSPIYSHFGETVSGISVIRAYGHQQRFLKQNEDTIDQNLKSVYPWIVSNRWLAMRLEFLGNLVVFFSALFAVISRDSLNSGLVGLSISYALNVTQTLNWLVRMTSELETNIVAVERVREYAEIKNEAPWITSNRPPDDWPTAGNIHFENYKVRYRPELDLILHGITCDIQSTEKIGIVGRTGAGKSSLTNCLFRIIEASEGQILIDGIDISTLGLHDLRSRLTIIPQDPVLFSGTLRMNLDPFEKSSDEEIWSVLELAHLKDYVRGLPTGLQHEVSEGGENLSVGQRQLLCLARALLRKSRILILDEATAAVDLETDDLIQNTIRTEFSHCTVLTIAHRLNTILDSSRVMVLDSGKIVEFDSPSVLLNNKQGHFYAMAKDAGIRGGETSKPTDISTDL</sequence>
<dbReference type="Gene3D" id="1.20.1560.10">
    <property type="entry name" value="ABC transporter type 1, transmembrane domain"/>
    <property type="match status" value="2"/>
</dbReference>
<evidence type="ECO:0000313" key="20">
    <source>
        <dbReference type="Ensembl" id="ENSCCRP00015048694.1"/>
    </source>
</evidence>
<evidence type="ECO:0000256" key="2">
    <source>
        <dbReference type="ARBA" id="ARBA00009726"/>
    </source>
</evidence>
<feature type="domain" description="ABC transmembrane type-1" evidence="19">
    <location>
        <begin position="1029"/>
        <end position="1312"/>
    </location>
</feature>
<evidence type="ECO:0000256" key="11">
    <source>
        <dbReference type="ARBA" id="ARBA00023055"/>
    </source>
</evidence>
<dbReference type="CDD" id="cd18603">
    <property type="entry name" value="ABC_6TM_MRP1_2_3_6_D2_like"/>
    <property type="match status" value="1"/>
</dbReference>
<evidence type="ECO:0000256" key="5">
    <source>
        <dbReference type="ARBA" id="ARBA00022692"/>
    </source>
</evidence>
<evidence type="ECO:0008006" key="22">
    <source>
        <dbReference type="Google" id="ProtNLM"/>
    </source>
</evidence>
<dbReference type="Ensembl" id="ENSCCRT00015050329.1">
    <property type="protein sequence ID" value="ENSCCRP00015048694.1"/>
    <property type="gene ID" value="ENSCCRG00015019722.1"/>
</dbReference>
<dbReference type="PROSITE" id="PS50893">
    <property type="entry name" value="ABC_TRANSPORTER_2"/>
    <property type="match status" value="2"/>
</dbReference>
<dbReference type="FunFam" id="3.40.50.300:FF:000074">
    <property type="entry name" value="Multidrug resistance-associated protein 5 isoform 1"/>
    <property type="match status" value="1"/>
</dbReference>
<feature type="compositionally biased region" description="Basic and acidic residues" evidence="16">
    <location>
        <begin position="987"/>
        <end position="998"/>
    </location>
</feature>
<evidence type="ECO:0000256" key="6">
    <source>
        <dbReference type="ARBA" id="ARBA00022737"/>
    </source>
</evidence>
<evidence type="ECO:0000256" key="15">
    <source>
        <dbReference type="ARBA" id="ARBA00047576"/>
    </source>
</evidence>
<dbReference type="FunFam" id="1.20.1560.10:FF:000007">
    <property type="entry name" value="ATP-binding cassette subfamily C member 1"/>
    <property type="match status" value="1"/>
</dbReference>
<dbReference type="FunFam" id="1.20.1560.10:FF:000001">
    <property type="entry name" value="ATP-binding cassette subfamily C member 1"/>
    <property type="match status" value="1"/>
</dbReference>
<keyword evidence="9" id="KW-1278">Translocase</keyword>
<feature type="transmembrane region" description="Helical" evidence="17">
    <location>
        <begin position="487"/>
        <end position="507"/>
    </location>
</feature>
<evidence type="ECO:0000256" key="1">
    <source>
        <dbReference type="ARBA" id="ARBA00004651"/>
    </source>
</evidence>
<evidence type="ECO:0000259" key="18">
    <source>
        <dbReference type="PROSITE" id="PS50893"/>
    </source>
</evidence>
<dbReference type="GO" id="GO:0006869">
    <property type="term" value="P:lipid transport"/>
    <property type="evidence" value="ECO:0007669"/>
    <property type="project" value="UniProtKB-KW"/>
</dbReference>
<keyword evidence="3" id="KW-0813">Transport</keyword>
<keyword evidence="10 17" id="KW-1133">Transmembrane helix</keyword>
<dbReference type="FunFam" id="3.40.50.300:FF:000293">
    <property type="entry name" value="ATP binding cassette subfamily C member 1"/>
    <property type="match status" value="1"/>
</dbReference>
<dbReference type="PROSITE" id="PS00211">
    <property type="entry name" value="ABC_TRANSPORTER_1"/>
    <property type="match status" value="2"/>
</dbReference>
<keyword evidence="11" id="KW-0445">Lipid transport</keyword>
<dbReference type="Pfam" id="PF00005">
    <property type="entry name" value="ABC_tran"/>
    <property type="match status" value="2"/>
</dbReference>
<feature type="transmembrane region" description="Helical" evidence="17">
    <location>
        <begin position="144"/>
        <end position="164"/>
    </location>
</feature>
<keyword evidence="8" id="KW-0067">ATP-binding</keyword>
<accession>A0A8C1Z2V3</accession>
<evidence type="ECO:0000256" key="7">
    <source>
        <dbReference type="ARBA" id="ARBA00022741"/>
    </source>
</evidence>
<dbReference type="InterPro" id="IPR027417">
    <property type="entry name" value="P-loop_NTPase"/>
</dbReference>
<feature type="transmembrane region" description="Helical" evidence="17">
    <location>
        <begin position="513"/>
        <end position="532"/>
    </location>
</feature>
<feature type="transmembrane region" description="Helical" evidence="17">
    <location>
        <begin position="589"/>
        <end position="618"/>
    </location>
</feature>
<keyword evidence="7" id="KW-0547">Nucleotide-binding</keyword>
<dbReference type="GO" id="GO:0005524">
    <property type="term" value="F:ATP binding"/>
    <property type="evidence" value="ECO:0007669"/>
    <property type="project" value="UniProtKB-KW"/>
</dbReference>
<keyword evidence="12 17" id="KW-0472">Membrane</keyword>
<dbReference type="GO" id="GO:0016887">
    <property type="term" value="F:ATP hydrolysis activity"/>
    <property type="evidence" value="ECO:0007669"/>
    <property type="project" value="InterPro"/>
</dbReference>
<dbReference type="NCBIfam" id="TIGR00957">
    <property type="entry name" value="MRP_assoc_pro"/>
    <property type="match status" value="1"/>
</dbReference>
<evidence type="ECO:0000256" key="17">
    <source>
        <dbReference type="SAM" id="Phobius"/>
    </source>
</evidence>
<comment type="catalytic activity">
    <reaction evidence="13">
        <text>ATP + H2O + xenobioticSide 1 = ADP + phosphate + xenobioticSide 2.</text>
        <dbReference type="EC" id="7.6.2.2"/>
    </reaction>
</comment>
<dbReference type="CDD" id="cd18595">
    <property type="entry name" value="ABC_6TM_MRP1_2_3_6_D1_like"/>
    <property type="match status" value="1"/>
</dbReference>
<dbReference type="InterPro" id="IPR056227">
    <property type="entry name" value="TMD0_ABC"/>
</dbReference>
<keyword evidence="4" id="KW-1003">Cell membrane</keyword>
<dbReference type="PANTHER" id="PTHR24223">
    <property type="entry name" value="ATP-BINDING CASSETTE SUB-FAMILY C"/>
    <property type="match status" value="1"/>
</dbReference>
<feature type="transmembrane region" description="Helical" evidence="17">
    <location>
        <begin position="1072"/>
        <end position="1094"/>
    </location>
</feature>
<evidence type="ECO:0000256" key="10">
    <source>
        <dbReference type="ARBA" id="ARBA00022989"/>
    </source>
</evidence>
<evidence type="ECO:0000256" key="16">
    <source>
        <dbReference type="SAM" id="MobiDB-lite"/>
    </source>
</evidence>
<dbReference type="SMART" id="SM00382">
    <property type="entry name" value="AAA"/>
    <property type="match status" value="2"/>
</dbReference>
<evidence type="ECO:0000259" key="19">
    <source>
        <dbReference type="PROSITE" id="PS50929"/>
    </source>
</evidence>
<dbReference type="CDD" id="cd03250">
    <property type="entry name" value="ABCC_MRP_domain1"/>
    <property type="match status" value="1"/>
</dbReference>
<dbReference type="Proteomes" id="UP000694700">
    <property type="component" value="Unplaced"/>
</dbReference>
<comment type="catalytic activity">
    <reaction evidence="14">
        <text>leukotriene C4(in) + ATP + H2O = leukotriene C4(out) + ADP + phosphate + H(+)</text>
        <dbReference type="Rhea" id="RHEA:38963"/>
        <dbReference type="ChEBI" id="CHEBI:15377"/>
        <dbReference type="ChEBI" id="CHEBI:15378"/>
        <dbReference type="ChEBI" id="CHEBI:30616"/>
        <dbReference type="ChEBI" id="CHEBI:43474"/>
        <dbReference type="ChEBI" id="CHEBI:57973"/>
        <dbReference type="ChEBI" id="CHEBI:456216"/>
    </reaction>
    <physiologicalReaction direction="left-to-right" evidence="14">
        <dbReference type="Rhea" id="RHEA:38964"/>
    </physiologicalReaction>
</comment>
<feature type="domain" description="ABC transporter" evidence="18">
    <location>
        <begin position="687"/>
        <end position="911"/>
    </location>
</feature>